<dbReference type="InterPro" id="IPR000068">
    <property type="entry name" value="GPCR_3_Ca_sens_rcpt-rel"/>
</dbReference>
<reference evidence="14" key="2">
    <citation type="submission" date="2025-09" db="UniProtKB">
        <authorList>
            <consortium name="Ensembl"/>
        </authorList>
    </citation>
    <scope>IDENTIFICATION</scope>
</reference>
<feature type="transmembrane region" description="Helical" evidence="11">
    <location>
        <begin position="717"/>
        <end position="738"/>
    </location>
</feature>
<evidence type="ECO:0000256" key="5">
    <source>
        <dbReference type="ARBA" id="ARBA00022989"/>
    </source>
</evidence>
<dbReference type="AlphaFoldDB" id="A0A8D2LEE2"/>
<dbReference type="PANTHER" id="PTHR24061:SF599">
    <property type="entry name" value="G-PROTEIN COUPLED RECEPTORS FAMILY 3 PROFILE DOMAIN-CONTAINING PROTEIN"/>
    <property type="match status" value="1"/>
</dbReference>
<dbReference type="Ensembl" id="ENSVKKT00000021063.1">
    <property type="protein sequence ID" value="ENSVKKP00000020557.1"/>
    <property type="gene ID" value="ENSVKKG00000013820.1"/>
</dbReference>
<dbReference type="CDD" id="cd15283">
    <property type="entry name" value="7tmC_V2R_pheromone"/>
    <property type="match status" value="1"/>
</dbReference>
<feature type="transmembrane region" description="Helical" evidence="11">
    <location>
        <begin position="676"/>
        <end position="701"/>
    </location>
</feature>
<keyword evidence="5 11" id="KW-1133">Transmembrane helix</keyword>
<accession>A0A8D2LEE2</accession>
<evidence type="ECO:0000256" key="12">
    <source>
        <dbReference type="SAM" id="SignalP"/>
    </source>
</evidence>
<dbReference type="InterPro" id="IPR004073">
    <property type="entry name" value="GPCR_3_vmron_rcpt_2"/>
</dbReference>
<dbReference type="Proteomes" id="UP000694545">
    <property type="component" value="Unplaced"/>
</dbReference>
<dbReference type="PROSITE" id="PS00981">
    <property type="entry name" value="G_PROTEIN_RECEP_F3_3"/>
    <property type="match status" value="1"/>
</dbReference>
<dbReference type="InterPro" id="IPR017979">
    <property type="entry name" value="GPCR_3_CS"/>
</dbReference>
<dbReference type="PRINTS" id="PR00248">
    <property type="entry name" value="GPCRMGR"/>
</dbReference>
<dbReference type="Pfam" id="PF01094">
    <property type="entry name" value="ANF_receptor"/>
    <property type="match status" value="1"/>
</dbReference>
<feature type="transmembrane region" description="Helical" evidence="11">
    <location>
        <begin position="832"/>
        <end position="855"/>
    </location>
</feature>
<dbReference type="InterPro" id="IPR038550">
    <property type="entry name" value="GPCR_3_9-Cys_sf"/>
</dbReference>
<evidence type="ECO:0000259" key="13">
    <source>
        <dbReference type="PROSITE" id="PS50259"/>
    </source>
</evidence>
<evidence type="ECO:0000313" key="15">
    <source>
        <dbReference type="Proteomes" id="UP000694545"/>
    </source>
</evidence>
<feature type="signal peptide" evidence="12">
    <location>
        <begin position="1"/>
        <end position="28"/>
    </location>
</feature>
<feature type="transmembrane region" description="Helical" evidence="11">
    <location>
        <begin position="606"/>
        <end position="629"/>
    </location>
</feature>
<keyword evidence="2" id="KW-1003">Cell membrane</keyword>
<dbReference type="InterPro" id="IPR017978">
    <property type="entry name" value="GPCR_3_C"/>
</dbReference>
<dbReference type="PANTHER" id="PTHR24061">
    <property type="entry name" value="CALCIUM-SENSING RECEPTOR-RELATED"/>
    <property type="match status" value="1"/>
</dbReference>
<evidence type="ECO:0000256" key="9">
    <source>
        <dbReference type="ARBA" id="ARBA00023180"/>
    </source>
</evidence>
<dbReference type="SUPFAM" id="SSF53822">
    <property type="entry name" value="Periplasmic binding protein-like I"/>
    <property type="match status" value="1"/>
</dbReference>
<keyword evidence="7 11" id="KW-0472">Membrane</keyword>
<evidence type="ECO:0000256" key="1">
    <source>
        <dbReference type="ARBA" id="ARBA00004651"/>
    </source>
</evidence>
<evidence type="ECO:0000313" key="14">
    <source>
        <dbReference type="Ensembl" id="ENSVKKP00000020557.1"/>
    </source>
</evidence>
<dbReference type="InterPro" id="IPR011500">
    <property type="entry name" value="GPCR_3_9-Cys_dom"/>
</dbReference>
<dbReference type="FunFam" id="3.40.50.2300:FF:000024">
    <property type="entry name" value="Vomeronasal 2, receptor 73"/>
    <property type="match status" value="1"/>
</dbReference>
<dbReference type="Pfam" id="PF00003">
    <property type="entry name" value="7tm_3"/>
    <property type="match status" value="1"/>
</dbReference>
<dbReference type="InterPro" id="IPR028082">
    <property type="entry name" value="Peripla_BP_I"/>
</dbReference>
<dbReference type="Gene3D" id="2.10.50.30">
    <property type="entry name" value="GPCR, family 3, nine cysteines domain"/>
    <property type="match status" value="1"/>
</dbReference>
<keyword evidence="8" id="KW-0675">Receptor</keyword>
<sequence length="871" mass="97638">MEEENLRGALPTRVLLLLLVVLLPQAAIQENTSKCSGNDPVHIPHESVTTFNADVFLLKNHPAAANHFIHSVLTKFYQHILALVFAIHEINKNPDILPNITLGFQIYDSYSDPKMTYQTSLDMLFKSHQMVPNYQCGTQQKLIGVIGGLSAEVSACIADILGPYKIPQFSYGSFHIAVSEESHMPSFYRMIPNEDLQYQGIIHLLRHFQWEWVGLITTNDERGELFLRTMEPMLSRNGICSEFTEKLKANWQFFDLFHILNETLSHVPIFTEKIASVVVIHGESTNVLWLASVILITLIFPLTEDDYREKITARRVWISTAQIDFTLHSFHKPVGMRMFHGALSFTIHSNEIPGFQTFLQTIHPSGTIADDFINVFWEQAFGCSVFNSGTSKKVNTTCSGEEMLQSLSSPFFEMTMTGHSYSIYNAVHALAHAFQTSLRSPSSHTAMQRMRGLSPQKVESWQVTLHHHHHQGCLLNTIAQSAATSCIQNLVTFPNDSYVRVKVGSLDPLAPPDMLPTFLNAWFSLHFWTGATLSLCNYMCAPGYRKKKIEGEKFCCYDCARCPDGMFSEKEDTETCMNCPEGQHTNKGQNKCIPKIPNFLAMNETLAIISISSGILFSLTTVLVLGIFIKHRDTAIVKANNRSLTYILFISLLLCFLCSLLFIGKPNTVSCLLRQAAFGMVFSVCLSTILAKTVSVVLAFMATKPGSQMRNWLGKRLAYAIVFSCSSIQAGNCALWLMTSPPFPDSDMHSMSTEIILLCNEGSVLMFYCVLGYMGLLAAVSFAVAFLARKLPDSFNEAKFITFSMLVFCSVWVSFVPTYLSTSGKSMVAVEIFSILASSAGLLACIFFPKCYIIVLRPELNRKERLMQRKM</sequence>
<dbReference type="FunFam" id="2.10.50.30:FF:000003">
    <property type="entry name" value="Vomeronasal 2, receptor 120"/>
    <property type="match status" value="1"/>
</dbReference>
<dbReference type="OMA" id="WDFTSHF"/>
<keyword evidence="6" id="KW-0297">G-protein coupled receptor</keyword>
<feature type="transmembrane region" description="Helical" evidence="11">
    <location>
        <begin position="800"/>
        <end position="820"/>
    </location>
</feature>
<evidence type="ECO:0000256" key="7">
    <source>
        <dbReference type="ARBA" id="ARBA00023136"/>
    </source>
</evidence>
<dbReference type="InterPro" id="IPR001828">
    <property type="entry name" value="ANF_lig-bd_rcpt"/>
</dbReference>
<organism evidence="14 15">
    <name type="scientific">Varanus komodoensis</name>
    <name type="common">Komodo dragon</name>
    <dbReference type="NCBI Taxonomy" id="61221"/>
    <lineage>
        <taxon>Eukaryota</taxon>
        <taxon>Metazoa</taxon>
        <taxon>Chordata</taxon>
        <taxon>Craniata</taxon>
        <taxon>Vertebrata</taxon>
        <taxon>Euteleostomi</taxon>
        <taxon>Lepidosauria</taxon>
        <taxon>Squamata</taxon>
        <taxon>Bifurcata</taxon>
        <taxon>Unidentata</taxon>
        <taxon>Episquamata</taxon>
        <taxon>Toxicofera</taxon>
        <taxon>Anguimorpha</taxon>
        <taxon>Paleoanguimorpha</taxon>
        <taxon>Varanoidea</taxon>
        <taxon>Varanidae</taxon>
        <taxon>Varanus</taxon>
    </lineage>
</organism>
<feature type="domain" description="G-protein coupled receptors family 3 profile" evidence="13">
    <location>
        <begin position="606"/>
        <end position="870"/>
    </location>
</feature>
<keyword evidence="4 12" id="KW-0732">Signal</keyword>
<dbReference type="GO" id="GO:0004930">
    <property type="term" value="F:G protein-coupled receptor activity"/>
    <property type="evidence" value="ECO:0007669"/>
    <property type="project" value="UniProtKB-KW"/>
</dbReference>
<keyword evidence="10" id="KW-0807">Transducer</keyword>
<evidence type="ECO:0000256" key="11">
    <source>
        <dbReference type="SAM" id="Phobius"/>
    </source>
</evidence>
<keyword evidence="15" id="KW-1185">Reference proteome</keyword>
<dbReference type="GO" id="GO:0005886">
    <property type="term" value="C:plasma membrane"/>
    <property type="evidence" value="ECO:0007669"/>
    <property type="project" value="UniProtKB-SubCell"/>
</dbReference>
<proteinExistence type="predicted"/>
<dbReference type="PRINTS" id="PR01535">
    <property type="entry name" value="VOMERONASL2R"/>
</dbReference>
<evidence type="ECO:0000256" key="10">
    <source>
        <dbReference type="ARBA" id="ARBA00023224"/>
    </source>
</evidence>
<dbReference type="PROSITE" id="PS00980">
    <property type="entry name" value="G_PROTEIN_RECEP_F3_2"/>
    <property type="match status" value="1"/>
</dbReference>
<feature type="transmembrane region" description="Helical" evidence="11">
    <location>
        <begin position="644"/>
        <end position="664"/>
    </location>
</feature>
<evidence type="ECO:0000256" key="3">
    <source>
        <dbReference type="ARBA" id="ARBA00022692"/>
    </source>
</evidence>
<dbReference type="InterPro" id="IPR000337">
    <property type="entry name" value="GPCR_3"/>
</dbReference>
<evidence type="ECO:0000256" key="2">
    <source>
        <dbReference type="ARBA" id="ARBA00022475"/>
    </source>
</evidence>
<dbReference type="Gene3D" id="3.40.50.2300">
    <property type="match status" value="2"/>
</dbReference>
<comment type="subcellular location">
    <subcellularLocation>
        <location evidence="1">Cell membrane</location>
        <topology evidence="1">Multi-pass membrane protein</topology>
    </subcellularLocation>
</comment>
<evidence type="ECO:0000256" key="4">
    <source>
        <dbReference type="ARBA" id="ARBA00022729"/>
    </source>
</evidence>
<evidence type="ECO:0000256" key="8">
    <source>
        <dbReference type="ARBA" id="ARBA00023170"/>
    </source>
</evidence>
<reference evidence="14" key="1">
    <citation type="submission" date="2025-08" db="UniProtKB">
        <authorList>
            <consortium name="Ensembl"/>
        </authorList>
    </citation>
    <scope>IDENTIFICATION</scope>
</reference>
<protein>
    <recommendedName>
        <fullName evidence="13">G-protein coupled receptors family 3 profile domain-containing protein</fullName>
    </recommendedName>
</protein>
<keyword evidence="3 11" id="KW-0812">Transmembrane</keyword>
<feature type="transmembrane region" description="Helical" evidence="11">
    <location>
        <begin position="765"/>
        <end position="788"/>
    </location>
</feature>
<name>A0A8D2LEE2_VARKO</name>
<dbReference type="PROSITE" id="PS50259">
    <property type="entry name" value="G_PROTEIN_RECEP_F3_4"/>
    <property type="match status" value="1"/>
</dbReference>
<evidence type="ECO:0000256" key="6">
    <source>
        <dbReference type="ARBA" id="ARBA00023040"/>
    </source>
</evidence>
<dbReference type="Pfam" id="PF07562">
    <property type="entry name" value="NCD3G"/>
    <property type="match status" value="1"/>
</dbReference>
<feature type="chain" id="PRO_5034057861" description="G-protein coupled receptors family 3 profile domain-containing protein" evidence="12">
    <location>
        <begin position="29"/>
        <end position="871"/>
    </location>
</feature>
<keyword evidence="9" id="KW-0325">Glycoprotein</keyword>